<evidence type="ECO:0000313" key="4">
    <source>
        <dbReference type="Proteomes" id="UP000470470"/>
    </source>
</evidence>
<dbReference type="InterPro" id="IPR025110">
    <property type="entry name" value="AMP-bd_C"/>
</dbReference>
<feature type="domain" description="AMP-binding enzyme C-terminal" evidence="2">
    <location>
        <begin position="488"/>
        <end position="563"/>
    </location>
</feature>
<dbReference type="GO" id="GO:0016878">
    <property type="term" value="F:acid-thiol ligase activity"/>
    <property type="evidence" value="ECO:0007669"/>
    <property type="project" value="UniProtKB-ARBA"/>
</dbReference>
<dbReference type="NCBIfam" id="NF005714">
    <property type="entry name" value="PRK07529.1"/>
    <property type="match status" value="1"/>
</dbReference>
<keyword evidence="4" id="KW-1185">Reference proteome</keyword>
<dbReference type="SUPFAM" id="SSF56801">
    <property type="entry name" value="Acetyl-CoA synthetase-like"/>
    <property type="match status" value="1"/>
</dbReference>
<sequence>MTDVAVTELVWAECSGPEDLTRIEQVPLEERGLPGTSYEALARAARLWPDRTAVAVLPDAEQYETPATRTFAQLLADVHRAANLLHALGVRRDDAVALLSPNCAELLPALLAAQTAGIVQPVNPALAETHVAELVRRSGARVLVTSSPALDPTAWSTAGALAEQGLLDTVLVLAPTGASVGDVPDDLHGVAVLGLADAAAAHDDGAFAGTPPTAESLASLFHTGGTTGTPKLAAHTHRNEISDAWMIATSSEFTEDSTGFAALPLFHVNALVVTLLAPLLRGQRVVWAGPLGYREPALYGCFWKIVERHRIAAMSAVPTVYAVLTACPVDADVSSLRFALVGASPLPDSVRAGFREHTGLDLVEGYGLTEATCATARSFPADLRAGSVGQRLPYQEVRAVTVAGDGSWQDLPAGETGRLVISGPTVFPGYVVGRDASGLQLDGLGALVDGWLDTGDLGSVDADGFIRLSGRAKDLIIRGGHNIDPSTVEDALLSHPAVTGAAAVGRPDVHAGEVPVAYVTLAPGAEADEQALREWAAGHVPEPAAAPRSVTVRPDLPVTDVGKPYKLPLRAHAAGQALAEALADLPGVVGTEGAVEDGTVVVTVTVAADRDTAEVTAVLEQFTVRARVEVQA</sequence>
<dbReference type="InterPro" id="IPR050237">
    <property type="entry name" value="ATP-dep_AMP-bd_enzyme"/>
</dbReference>
<accession>A0A7K3WFH1</accession>
<dbReference type="PANTHER" id="PTHR43767:SF1">
    <property type="entry name" value="NONRIBOSOMAL PEPTIDE SYNTHASE PES1 (EUROFUNG)-RELATED"/>
    <property type="match status" value="1"/>
</dbReference>
<name>A0A7K3WFH1_9ACTN</name>
<gene>
    <name evidence="3" type="ORF">G1H19_14305</name>
</gene>
<dbReference type="InterPro" id="IPR020845">
    <property type="entry name" value="AMP-binding_CS"/>
</dbReference>
<reference evidence="3 4" key="1">
    <citation type="submission" date="2020-02" db="EMBL/GenBank/DDBJ databases">
        <title>The whole genome sequence of CPCC 205119.</title>
        <authorList>
            <person name="Jiang Z."/>
        </authorList>
    </citation>
    <scope>NUCLEOTIDE SEQUENCE [LARGE SCALE GENOMIC DNA]</scope>
    <source>
        <strain evidence="3 4">CPCC 205119</strain>
    </source>
</reference>
<dbReference type="Pfam" id="PF13193">
    <property type="entry name" value="AMP-binding_C"/>
    <property type="match status" value="1"/>
</dbReference>
<dbReference type="InterPro" id="IPR042099">
    <property type="entry name" value="ANL_N_sf"/>
</dbReference>
<dbReference type="PROSITE" id="PS00455">
    <property type="entry name" value="AMP_BINDING"/>
    <property type="match status" value="1"/>
</dbReference>
<dbReference type="AlphaFoldDB" id="A0A7K3WFH1"/>
<dbReference type="InterPro" id="IPR000873">
    <property type="entry name" value="AMP-dep_synth/lig_dom"/>
</dbReference>
<dbReference type="InterPro" id="IPR045851">
    <property type="entry name" value="AMP-bd_C_sf"/>
</dbReference>
<dbReference type="EMBL" id="JAAGWK010000021">
    <property type="protein sequence ID" value="NEL55167.1"/>
    <property type="molecule type" value="Genomic_DNA"/>
</dbReference>
<evidence type="ECO:0000313" key="3">
    <source>
        <dbReference type="EMBL" id="NEL55167.1"/>
    </source>
</evidence>
<feature type="domain" description="AMP-dependent synthetase/ligase" evidence="1">
    <location>
        <begin position="42"/>
        <end position="430"/>
    </location>
</feature>
<dbReference type="Gene3D" id="3.30.300.30">
    <property type="match status" value="1"/>
</dbReference>
<evidence type="ECO:0000259" key="1">
    <source>
        <dbReference type="Pfam" id="PF00501"/>
    </source>
</evidence>
<organism evidence="3 4">
    <name type="scientific">Goekera deserti</name>
    <dbReference type="NCBI Taxonomy" id="2497753"/>
    <lineage>
        <taxon>Bacteria</taxon>
        <taxon>Bacillati</taxon>
        <taxon>Actinomycetota</taxon>
        <taxon>Actinomycetes</taxon>
        <taxon>Geodermatophilales</taxon>
        <taxon>Geodermatophilaceae</taxon>
        <taxon>Goekera</taxon>
    </lineage>
</organism>
<dbReference type="Proteomes" id="UP000470470">
    <property type="component" value="Unassembled WGS sequence"/>
</dbReference>
<proteinExistence type="predicted"/>
<protein>
    <submittedName>
        <fullName evidence="3">Acyl-CoA synthetase</fullName>
    </submittedName>
</protein>
<evidence type="ECO:0000259" key="2">
    <source>
        <dbReference type="Pfam" id="PF13193"/>
    </source>
</evidence>
<dbReference type="Pfam" id="PF00501">
    <property type="entry name" value="AMP-binding"/>
    <property type="match status" value="1"/>
</dbReference>
<dbReference type="PANTHER" id="PTHR43767">
    <property type="entry name" value="LONG-CHAIN-FATTY-ACID--COA LIGASE"/>
    <property type="match status" value="1"/>
</dbReference>
<dbReference type="Gene3D" id="3.40.50.12780">
    <property type="entry name" value="N-terminal domain of ligase-like"/>
    <property type="match status" value="1"/>
</dbReference>
<dbReference type="RefSeq" id="WP_152731496.1">
    <property type="nucleotide sequence ID" value="NZ_JAABOZ010000008.1"/>
</dbReference>
<comment type="caution">
    <text evidence="3">The sequence shown here is derived from an EMBL/GenBank/DDBJ whole genome shotgun (WGS) entry which is preliminary data.</text>
</comment>